<feature type="compositionally biased region" description="Low complexity" evidence="1">
    <location>
        <begin position="333"/>
        <end position="350"/>
    </location>
</feature>
<proteinExistence type="predicted"/>
<feature type="region of interest" description="Disordered" evidence="1">
    <location>
        <begin position="117"/>
        <end position="140"/>
    </location>
</feature>
<feature type="compositionally biased region" description="Basic residues" evidence="1">
    <location>
        <begin position="247"/>
        <end position="258"/>
    </location>
</feature>
<comment type="caution">
    <text evidence="2">The sequence shown here is derived from an EMBL/GenBank/DDBJ whole genome shotgun (WGS) entry which is preliminary data.</text>
</comment>
<dbReference type="GeneID" id="68112144"/>
<dbReference type="VEuPathDB" id="AmoebaDB:FDP41_004926"/>
<name>A0A6A5BPT4_NAEFO</name>
<feature type="region of interest" description="Disordered" evidence="1">
    <location>
        <begin position="1"/>
        <end position="27"/>
    </location>
</feature>
<dbReference type="Proteomes" id="UP000444721">
    <property type="component" value="Unassembled WGS sequence"/>
</dbReference>
<gene>
    <name evidence="2" type="ORF">FDP41_004926</name>
</gene>
<sequence length="442" mass="48636">MARGSSGKSSSSKESNNGSSTKSEVPLSWKPLCLDQVIIPSQSKPPPSEGADVQVNVKSRQVKGLTTCPSDCLFRTHQYEFVITPSMELLEWAGCKFGYYAMIKLFTLIIGGVNNSDDDDEDESANASEQQQHPQNDDHWMECFSDDSTPVILQSFMEDYDKQTVWKITLYWPTSCSYKFNSKATFRFEIDVFRSNASNRDEMKKVATKISSPFRVLSKPEVYLKSISKPPKKKAKSSTTTTTTSGRQKKNNKRKKSSKSTTESSEDVVETEESESTQSMVMEEEPPQTKLKTDPSLLLSSSELVLESGEAFFSFPSSPPLFTNVVNRGVVGPPPTTSSSSSSTTVTPQSPILPLGRSSCPQPPLSSSDLNISSLSCTSENDQTLHQAQPPPSSSQEFFTNFLLTPPLSQQGLQSEDVVGDSFFNAEFPSLSQSSNNMLPSQ</sequence>
<dbReference type="VEuPathDB" id="AmoebaDB:NfTy_086320"/>
<feature type="compositionally biased region" description="Acidic residues" evidence="1">
    <location>
        <begin position="264"/>
        <end position="275"/>
    </location>
</feature>
<dbReference type="VEuPathDB" id="AmoebaDB:NF0096200"/>
<evidence type="ECO:0000313" key="3">
    <source>
        <dbReference type="Proteomes" id="UP000444721"/>
    </source>
</evidence>
<dbReference type="RefSeq" id="XP_044560964.1">
    <property type="nucleotide sequence ID" value="XM_044708394.1"/>
</dbReference>
<feature type="region of interest" description="Disordered" evidence="1">
    <location>
        <begin position="333"/>
        <end position="399"/>
    </location>
</feature>
<evidence type="ECO:0000313" key="2">
    <source>
        <dbReference type="EMBL" id="KAF0976251.1"/>
    </source>
</evidence>
<feature type="region of interest" description="Disordered" evidence="1">
    <location>
        <begin position="227"/>
        <end position="295"/>
    </location>
</feature>
<dbReference type="EMBL" id="VFQX01000041">
    <property type="protein sequence ID" value="KAF0976251.1"/>
    <property type="molecule type" value="Genomic_DNA"/>
</dbReference>
<reference evidence="2 3" key="1">
    <citation type="journal article" date="2019" name="Sci. Rep.">
        <title>Nanopore sequencing improves the draft genome of the human pathogenic amoeba Naegleria fowleri.</title>
        <authorList>
            <person name="Liechti N."/>
            <person name="Schurch N."/>
            <person name="Bruggmann R."/>
            <person name="Wittwer M."/>
        </authorList>
    </citation>
    <scope>NUCLEOTIDE SEQUENCE [LARGE SCALE GENOMIC DNA]</scope>
    <source>
        <strain evidence="2 3">ATCC 30894</strain>
    </source>
</reference>
<feature type="compositionally biased region" description="Low complexity" evidence="1">
    <location>
        <begin position="1"/>
        <end position="24"/>
    </location>
</feature>
<protein>
    <submittedName>
        <fullName evidence="2">Uncharacterized protein</fullName>
    </submittedName>
</protein>
<accession>A0A6A5BPT4</accession>
<dbReference type="OrthoDB" id="10266629at2759"/>
<dbReference type="AlphaFoldDB" id="A0A6A5BPT4"/>
<organism evidence="2 3">
    <name type="scientific">Naegleria fowleri</name>
    <name type="common">Brain eating amoeba</name>
    <dbReference type="NCBI Taxonomy" id="5763"/>
    <lineage>
        <taxon>Eukaryota</taxon>
        <taxon>Discoba</taxon>
        <taxon>Heterolobosea</taxon>
        <taxon>Tetramitia</taxon>
        <taxon>Eutetramitia</taxon>
        <taxon>Vahlkampfiidae</taxon>
        <taxon>Naegleria</taxon>
    </lineage>
</organism>
<evidence type="ECO:0000256" key="1">
    <source>
        <dbReference type="SAM" id="MobiDB-lite"/>
    </source>
</evidence>
<feature type="compositionally biased region" description="Low complexity" evidence="1">
    <location>
        <begin position="365"/>
        <end position="379"/>
    </location>
</feature>
<keyword evidence="3" id="KW-1185">Reference proteome</keyword>